<organism evidence="2">
    <name type="scientific">Phytophthora nicotianae</name>
    <name type="common">Potato buckeye rot agent</name>
    <name type="synonym">Phytophthora parasitica</name>
    <dbReference type="NCBI Taxonomy" id="4792"/>
    <lineage>
        <taxon>Eukaryota</taxon>
        <taxon>Sar</taxon>
        <taxon>Stramenopiles</taxon>
        <taxon>Oomycota</taxon>
        <taxon>Peronosporomycetes</taxon>
        <taxon>Peronosporales</taxon>
        <taxon>Peronosporaceae</taxon>
        <taxon>Phytophthora</taxon>
    </lineage>
</organism>
<name>W2FKR1_PHYNI</name>
<protein>
    <recommendedName>
        <fullName evidence="3">SF3 helicase domain-containing protein</fullName>
    </recommendedName>
</protein>
<evidence type="ECO:0008006" key="3">
    <source>
        <dbReference type="Google" id="ProtNLM"/>
    </source>
</evidence>
<dbReference type="AlphaFoldDB" id="W2FKR1"/>
<dbReference type="SUPFAM" id="SSF52540">
    <property type="entry name" value="P-loop containing nucleoside triphosphate hydrolases"/>
    <property type="match status" value="1"/>
</dbReference>
<gene>
    <name evidence="2" type="ORF">L915_21352</name>
</gene>
<proteinExistence type="predicted"/>
<feature type="compositionally biased region" description="Acidic residues" evidence="1">
    <location>
        <begin position="207"/>
        <end position="221"/>
    </location>
</feature>
<dbReference type="EMBL" id="KI689826">
    <property type="protein sequence ID" value="ETK71398.1"/>
    <property type="molecule type" value="Genomic_DNA"/>
</dbReference>
<evidence type="ECO:0000313" key="2">
    <source>
        <dbReference type="EMBL" id="ETK71398.1"/>
    </source>
</evidence>
<dbReference type="VEuPathDB" id="FungiDB:PPTG_24751"/>
<reference evidence="2" key="1">
    <citation type="submission" date="2013-11" db="EMBL/GenBank/DDBJ databases">
        <title>The Genome Sequence of Phytophthora parasitica CJ02B3.</title>
        <authorList>
            <consortium name="The Broad Institute Genomics Platform"/>
            <person name="Russ C."/>
            <person name="Tyler B."/>
            <person name="Panabieres F."/>
            <person name="Shan W."/>
            <person name="Tripathy S."/>
            <person name="Grunwald N."/>
            <person name="Machado M."/>
            <person name="Johnson C.S."/>
            <person name="Arredondo F."/>
            <person name="Hong C."/>
            <person name="Coffey M."/>
            <person name="Young S.K."/>
            <person name="Zeng Q."/>
            <person name="Gargeya S."/>
            <person name="Fitzgerald M."/>
            <person name="Abouelleil A."/>
            <person name="Alvarado L."/>
            <person name="Chapman S.B."/>
            <person name="Gainer-Dewar J."/>
            <person name="Goldberg J."/>
            <person name="Griggs A."/>
            <person name="Gujja S."/>
            <person name="Hansen M."/>
            <person name="Howarth C."/>
            <person name="Imamovic A."/>
            <person name="Ireland A."/>
            <person name="Larimer J."/>
            <person name="McCowan C."/>
            <person name="Murphy C."/>
            <person name="Pearson M."/>
            <person name="Poon T.W."/>
            <person name="Priest M."/>
            <person name="Roberts A."/>
            <person name="Saif S."/>
            <person name="Shea T."/>
            <person name="Sykes S."/>
            <person name="Wortman J."/>
            <person name="Nusbaum C."/>
            <person name="Birren B."/>
        </authorList>
    </citation>
    <scope>NUCLEOTIDE SEQUENCE [LARGE SCALE GENOMIC DNA]</scope>
    <source>
        <strain evidence="2">CJ02B3</strain>
    </source>
</reference>
<dbReference type="InterPro" id="IPR027417">
    <property type="entry name" value="P-loop_NTPase"/>
</dbReference>
<dbReference type="Proteomes" id="UP000053236">
    <property type="component" value="Unassembled WGS sequence"/>
</dbReference>
<accession>W2FKR1</accession>
<sequence length="979" mass="114345">MHKAVFEIVARDGLNFKYFKAGEHIDLMNAGKTVVFYPFFECSEIERQAMKANGEIQTPKHILRLVFGSENEFILFDEAVHKVEFDSLIDLILLSEDSDKYLYDLCCLLPKRWLDDKQNLWNLARMFYQMPGKNPAIMRRTYAAILRFHHGEWFCEQTSMISYDNDGPNIRYPIQVDIRKLKAIAGGACHKAYQAWKLKYESKSETESETETETETEPTEDETAKIPDKKSKKKPSFILKEKMIEIAKDRYRRQFGTGAIYKKITNYYYKRAFDDPKQFLNEIFINDRMYQMCSQSDHKELLHFIKDIAHPDFLFMKIDYDYMGFKNGVYCLKDATFIVPESVPNGIQVRVYHDFDYNILKETPLLDKFFDYQFDTETTEFIYFMLGRALTKIRDKFDFMVMLVGVGGAGKSLLVNLLSEAYGSAQVGILGSSFQDRFGLCEFANKQIVTSDDMPRNIAKTEIRFSFDADPSDTSGEIIRRILIAHFANSIPDDEKDMLLEDKIMDTEFATFIHRCRSTYLQYCRMYAGQNIYTFCPNHFLESRDMLRGSINESYQFAKAHIKYSEPVEGQEPKIILKSDLTRMFRAYIKEKYSLIKSPKQAMDIQSLINADDRIIPVRITMLSRDDFVKFLSSGKKIAATTLKNRAGFLFKQYRDIGGNADDLSYLNSYSKVIRHINENGSEEVRKTYLFHVVALLNTKAGKVVDAETRQKIIAASIRLRNKSKKQSLHNIATDKQQLNPISIYGMTGQLKTYIHKLFADYDMSHKSTKISDDDFVKWNIPSDRKNIKSFARDLQRCMMLACYVYQPALRSDWPTLKITSAAVKRLDDKQNWIQVLRGGRIRLIMNDFKNVKSFGKHTIEVENVHLKRYLRYWINLLERLLGTEPEHLFIYQLSPVKEVKLISTTRHTFGKAISRNSEKIFNKPQSVNSFRHAWEIKFQQDPAYRYMTQAERQALHNKLLHGVFTGQLYNWQRRGFSE</sequence>
<dbReference type="Gene3D" id="3.40.50.300">
    <property type="entry name" value="P-loop containing nucleotide triphosphate hydrolases"/>
    <property type="match status" value="1"/>
</dbReference>
<evidence type="ECO:0000256" key="1">
    <source>
        <dbReference type="SAM" id="MobiDB-lite"/>
    </source>
</evidence>
<feature type="region of interest" description="Disordered" evidence="1">
    <location>
        <begin position="204"/>
        <end position="229"/>
    </location>
</feature>